<feature type="compositionally biased region" description="Basic and acidic residues" evidence="1">
    <location>
        <begin position="1"/>
        <end position="11"/>
    </location>
</feature>
<comment type="caution">
    <text evidence="2">The sequence shown here is derived from an EMBL/GenBank/DDBJ whole genome shotgun (WGS) entry which is preliminary data.</text>
</comment>
<dbReference type="EMBL" id="JAQQAF010000004">
    <property type="protein sequence ID" value="KAJ8493845.1"/>
    <property type="molecule type" value="Genomic_DNA"/>
</dbReference>
<accession>A0AAV8R463</accession>
<dbReference type="Proteomes" id="UP001222027">
    <property type="component" value="Unassembled WGS sequence"/>
</dbReference>
<name>A0AAV8R463_ENSVE</name>
<evidence type="ECO:0000313" key="3">
    <source>
        <dbReference type="Proteomes" id="UP001222027"/>
    </source>
</evidence>
<protein>
    <submittedName>
        <fullName evidence="2">Uncharacterized protein</fullName>
    </submittedName>
</protein>
<keyword evidence="3" id="KW-1185">Reference proteome</keyword>
<evidence type="ECO:0000313" key="2">
    <source>
        <dbReference type="EMBL" id="KAJ8493845.1"/>
    </source>
</evidence>
<evidence type="ECO:0000256" key="1">
    <source>
        <dbReference type="SAM" id="MobiDB-lite"/>
    </source>
</evidence>
<sequence length="72" mass="8245">MGYDADMRDGGFEYSDGEPEEHPSGPHCCLSQTGITGYVDTPPRVEAETKEVLFFRPRRLETISIFIRENHR</sequence>
<proteinExistence type="predicted"/>
<feature type="region of interest" description="Disordered" evidence="1">
    <location>
        <begin position="1"/>
        <end position="41"/>
    </location>
</feature>
<reference evidence="2 3" key="1">
    <citation type="submission" date="2022-12" db="EMBL/GenBank/DDBJ databases">
        <title>Chromosome-scale assembly of the Ensete ventricosum genome.</title>
        <authorList>
            <person name="Dussert Y."/>
            <person name="Stocks J."/>
            <person name="Wendawek A."/>
            <person name="Woldeyes F."/>
            <person name="Nichols R.A."/>
            <person name="Borrell J.S."/>
        </authorList>
    </citation>
    <scope>NUCLEOTIDE SEQUENCE [LARGE SCALE GENOMIC DNA]</scope>
    <source>
        <strain evidence="3">cv. Maze</strain>
        <tissue evidence="2">Seeds</tissue>
    </source>
</reference>
<organism evidence="2 3">
    <name type="scientific">Ensete ventricosum</name>
    <name type="common">Abyssinian banana</name>
    <name type="synonym">Musa ensete</name>
    <dbReference type="NCBI Taxonomy" id="4639"/>
    <lineage>
        <taxon>Eukaryota</taxon>
        <taxon>Viridiplantae</taxon>
        <taxon>Streptophyta</taxon>
        <taxon>Embryophyta</taxon>
        <taxon>Tracheophyta</taxon>
        <taxon>Spermatophyta</taxon>
        <taxon>Magnoliopsida</taxon>
        <taxon>Liliopsida</taxon>
        <taxon>Zingiberales</taxon>
        <taxon>Musaceae</taxon>
        <taxon>Ensete</taxon>
    </lineage>
</organism>
<gene>
    <name evidence="2" type="ORF">OPV22_015566</name>
</gene>
<dbReference type="AlphaFoldDB" id="A0AAV8R463"/>